<keyword evidence="4" id="KW-1185">Reference proteome</keyword>
<feature type="domain" description="Signal transduction histidine kinase internal region" evidence="2">
    <location>
        <begin position="178"/>
        <end position="251"/>
    </location>
</feature>
<dbReference type="InterPro" id="IPR050640">
    <property type="entry name" value="Bact_2-comp_sensor_kinase"/>
</dbReference>
<name>A0AAW9SKC3_9BACT</name>
<dbReference type="RefSeq" id="WP_346824072.1">
    <property type="nucleotide sequence ID" value="NZ_JBDKWZ010000021.1"/>
</dbReference>
<keyword evidence="1" id="KW-0472">Membrane</keyword>
<dbReference type="AlphaFoldDB" id="A0AAW9SKC3"/>
<sequence length="358" mass="41848">MHELNTGKSTFLFDLLIDARFRIWRHLILVLALTSIAMNRAFVSYQDMGVVNFGYQSYLSISLLITYLIMVYFNMFVLVPRLLLTKKYLWYVAALSLFVLGVWLLQLVLEYCTYRYFLQNPVQVSFPELTGIFILDGFATFFIYMTFVIGISVTVLLKSFIIDNQRIHQLENMKVQSEMEQLKEQVNPFFLFKMLNRIGVLATSEPDKASEMLLKLSHLLRYQLYDCGRKKVLLTGEINFLTNYLNLEKLYSGNLEFSIATEGSIYKMLVPPLLFIPFVQQAINHTKTEGEMTFIQLHFKSDDQKVHFICNCNNQTTLIDLDFSKIKQRLELLFPKKYSLEFVKSERMTNALQLELGM</sequence>
<protein>
    <submittedName>
        <fullName evidence="3">Histidine kinase</fullName>
    </submittedName>
</protein>
<gene>
    <name evidence="3" type="ORF">AAG747_25460</name>
</gene>
<dbReference type="EMBL" id="JBDKWZ010000021">
    <property type="protein sequence ID" value="MEN7551291.1"/>
    <property type="molecule type" value="Genomic_DNA"/>
</dbReference>
<feature type="transmembrane region" description="Helical" evidence="1">
    <location>
        <begin position="88"/>
        <end position="109"/>
    </location>
</feature>
<proteinExistence type="predicted"/>
<dbReference type="GO" id="GO:0000155">
    <property type="term" value="F:phosphorelay sensor kinase activity"/>
    <property type="evidence" value="ECO:0007669"/>
    <property type="project" value="InterPro"/>
</dbReference>
<keyword evidence="3" id="KW-0808">Transferase</keyword>
<reference evidence="3 4" key="1">
    <citation type="submission" date="2024-04" db="EMBL/GenBank/DDBJ databases">
        <title>Novel genus in family Flammeovirgaceae.</title>
        <authorList>
            <person name="Nguyen T.H."/>
            <person name="Vuong T.Q."/>
            <person name="Le H."/>
            <person name="Kim S.-G."/>
        </authorList>
    </citation>
    <scope>NUCLEOTIDE SEQUENCE [LARGE SCALE GENOMIC DNA]</scope>
    <source>
        <strain evidence="3 4">JCM 23209</strain>
    </source>
</reference>
<dbReference type="Proteomes" id="UP001403385">
    <property type="component" value="Unassembled WGS sequence"/>
</dbReference>
<keyword evidence="3" id="KW-0418">Kinase</keyword>
<evidence type="ECO:0000313" key="3">
    <source>
        <dbReference type="EMBL" id="MEN7551291.1"/>
    </source>
</evidence>
<dbReference type="PANTHER" id="PTHR34220">
    <property type="entry name" value="SENSOR HISTIDINE KINASE YPDA"/>
    <property type="match status" value="1"/>
</dbReference>
<keyword evidence="1" id="KW-1133">Transmembrane helix</keyword>
<evidence type="ECO:0000259" key="2">
    <source>
        <dbReference type="Pfam" id="PF06580"/>
    </source>
</evidence>
<feature type="transmembrane region" description="Helical" evidence="1">
    <location>
        <begin position="23"/>
        <end position="43"/>
    </location>
</feature>
<accession>A0AAW9SKC3</accession>
<feature type="transmembrane region" description="Helical" evidence="1">
    <location>
        <begin position="55"/>
        <end position="76"/>
    </location>
</feature>
<keyword evidence="1" id="KW-0812">Transmembrane</keyword>
<comment type="caution">
    <text evidence="3">The sequence shown here is derived from an EMBL/GenBank/DDBJ whole genome shotgun (WGS) entry which is preliminary data.</text>
</comment>
<dbReference type="InterPro" id="IPR010559">
    <property type="entry name" value="Sig_transdc_His_kin_internal"/>
</dbReference>
<evidence type="ECO:0000313" key="4">
    <source>
        <dbReference type="Proteomes" id="UP001403385"/>
    </source>
</evidence>
<dbReference type="PANTHER" id="PTHR34220:SF7">
    <property type="entry name" value="SENSOR HISTIDINE KINASE YPDA"/>
    <property type="match status" value="1"/>
</dbReference>
<dbReference type="GO" id="GO:0016020">
    <property type="term" value="C:membrane"/>
    <property type="evidence" value="ECO:0007669"/>
    <property type="project" value="InterPro"/>
</dbReference>
<dbReference type="Pfam" id="PF06580">
    <property type="entry name" value="His_kinase"/>
    <property type="match status" value="1"/>
</dbReference>
<organism evidence="3 4">
    <name type="scientific">Rapidithrix thailandica</name>
    <dbReference type="NCBI Taxonomy" id="413964"/>
    <lineage>
        <taxon>Bacteria</taxon>
        <taxon>Pseudomonadati</taxon>
        <taxon>Bacteroidota</taxon>
        <taxon>Cytophagia</taxon>
        <taxon>Cytophagales</taxon>
        <taxon>Flammeovirgaceae</taxon>
        <taxon>Rapidithrix</taxon>
    </lineage>
</organism>
<evidence type="ECO:0000256" key="1">
    <source>
        <dbReference type="SAM" id="Phobius"/>
    </source>
</evidence>
<feature type="transmembrane region" description="Helical" evidence="1">
    <location>
        <begin position="129"/>
        <end position="157"/>
    </location>
</feature>